<sequence>MTPMPKRVFVIHGDNDEWVPMERAEELRNRLSAKLIIVKGGGHFSGSDGVLDLPVALEELLNMAK</sequence>
<dbReference type="InterPro" id="IPR029058">
    <property type="entry name" value="AB_hydrolase_fold"/>
</dbReference>
<dbReference type="Proteomes" id="UP000034032">
    <property type="component" value="Unassembled WGS sequence"/>
</dbReference>
<protein>
    <submittedName>
        <fullName evidence="1">Uncharacterized protein</fullName>
    </submittedName>
</protein>
<name>A0A0G1KG97_9BACT</name>
<dbReference type="SUPFAM" id="SSF53474">
    <property type="entry name" value="alpha/beta-Hydrolases"/>
    <property type="match status" value="1"/>
</dbReference>
<gene>
    <name evidence="1" type="ORF">UW79_C0001G0022</name>
</gene>
<dbReference type="Gene3D" id="3.40.50.1820">
    <property type="entry name" value="alpha/beta hydrolase"/>
    <property type="match status" value="1"/>
</dbReference>
<evidence type="ECO:0000313" key="2">
    <source>
        <dbReference type="Proteomes" id="UP000034032"/>
    </source>
</evidence>
<dbReference type="AlphaFoldDB" id="A0A0G1KG97"/>
<accession>A0A0G1KG97</accession>
<organism evidence="1 2">
    <name type="scientific">Candidatus Yanofskybacteria bacterium GW2011_GWA2_44_9</name>
    <dbReference type="NCBI Taxonomy" id="1619025"/>
    <lineage>
        <taxon>Bacteria</taxon>
        <taxon>Candidatus Yanofskyibacteriota</taxon>
    </lineage>
</organism>
<dbReference type="Pfam" id="PF06821">
    <property type="entry name" value="Ser_hydrolase"/>
    <property type="match status" value="1"/>
</dbReference>
<comment type="caution">
    <text evidence="1">The sequence shown here is derived from an EMBL/GenBank/DDBJ whole genome shotgun (WGS) entry which is preliminary data.</text>
</comment>
<dbReference type="InterPro" id="IPR010662">
    <property type="entry name" value="RBBP9/YdeN"/>
</dbReference>
<dbReference type="EMBL" id="LCJR01000001">
    <property type="protein sequence ID" value="KKT82766.1"/>
    <property type="molecule type" value="Genomic_DNA"/>
</dbReference>
<dbReference type="GO" id="GO:0016787">
    <property type="term" value="F:hydrolase activity"/>
    <property type="evidence" value="ECO:0007669"/>
    <property type="project" value="InterPro"/>
</dbReference>
<proteinExistence type="predicted"/>
<evidence type="ECO:0000313" key="1">
    <source>
        <dbReference type="EMBL" id="KKT82766.1"/>
    </source>
</evidence>
<reference evidence="1 2" key="1">
    <citation type="journal article" date="2015" name="Nature">
        <title>rRNA introns, odd ribosomes, and small enigmatic genomes across a large radiation of phyla.</title>
        <authorList>
            <person name="Brown C.T."/>
            <person name="Hug L.A."/>
            <person name="Thomas B.C."/>
            <person name="Sharon I."/>
            <person name="Castelle C.J."/>
            <person name="Singh A."/>
            <person name="Wilkins M.J."/>
            <person name="Williams K.H."/>
            <person name="Banfield J.F."/>
        </authorList>
    </citation>
    <scope>NUCLEOTIDE SEQUENCE [LARGE SCALE GENOMIC DNA]</scope>
</reference>